<dbReference type="EMBL" id="JAXCGZ010009976">
    <property type="protein sequence ID" value="KAK7075932.1"/>
    <property type="molecule type" value="Genomic_DNA"/>
</dbReference>
<dbReference type="AlphaFoldDB" id="A0AAN8X3P2"/>
<gene>
    <name evidence="1" type="ORF">SK128_001605</name>
</gene>
<evidence type="ECO:0000313" key="1">
    <source>
        <dbReference type="EMBL" id="KAK7075932.1"/>
    </source>
</evidence>
<protein>
    <submittedName>
        <fullName evidence="1">Uncharacterized protein</fullName>
    </submittedName>
</protein>
<name>A0AAN8X3P2_HALRR</name>
<proteinExistence type="predicted"/>
<reference evidence="1 2" key="1">
    <citation type="submission" date="2023-11" db="EMBL/GenBank/DDBJ databases">
        <title>Halocaridina rubra genome assembly.</title>
        <authorList>
            <person name="Smith C."/>
        </authorList>
    </citation>
    <scope>NUCLEOTIDE SEQUENCE [LARGE SCALE GENOMIC DNA]</scope>
    <source>
        <strain evidence="1">EP-1</strain>
        <tissue evidence="1">Whole</tissue>
    </source>
</reference>
<accession>A0AAN8X3P2</accession>
<organism evidence="1 2">
    <name type="scientific">Halocaridina rubra</name>
    <name type="common">Hawaiian red shrimp</name>
    <dbReference type="NCBI Taxonomy" id="373956"/>
    <lineage>
        <taxon>Eukaryota</taxon>
        <taxon>Metazoa</taxon>
        <taxon>Ecdysozoa</taxon>
        <taxon>Arthropoda</taxon>
        <taxon>Crustacea</taxon>
        <taxon>Multicrustacea</taxon>
        <taxon>Malacostraca</taxon>
        <taxon>Eumalacostraca</taxon>
        <taxon>Eucarida</taxon>
        <taxon>Decapoda</taxon>
        <taxon>Pleocyemata</taxon>
        <taxon>Caridea</taxon>
        <taxon>Atyoidea</taxon>
        <taxon>Atyidae</taxon>
        <taxon>Halocaridina</taxon>
    </lineage>
</organism>
<dbReference type="Proteomes" id="UP001381693">
    <property type="component" value="Unassembled WGS sequence"/>
</dbReference>
<keyword evidence="2" id="KW-1185">Reference proteome</keyword>
<evidence type="ECO:0000313" key="2">
    <source>
        <dbReference type="Proteomes" id="UP001381693"/>
    </source>
</evidence>
<sequence length="57" mass="6318">MPAQLGAGPNSRSMERGIGYIPFRSITNVSLARQLDDVTRFSMETVHQRLERPSGVS</sequence>
<comment type="caution">
    <text evidence="1">The sequence shown here is derived from an EMBL/GenBank/DDBJ whole genome shotgun (WGS) entry which is preliminary data.</text>
</comment>